<evidence type="ECO:0000313" key="4">
    <source>
        <dbReference type="Proteomes" id="UP000717585"/>
    </source>
</evidence>
<dbReference type="InterPro" id="IPR024224">
    <property type="entry name" value="DENND6"/>
</dbReference>
<dbReference type="InterPro" id="IPR037516">
    <property type="entry name" value="Tripartite_DENN"/>
</dbReference>
<accession>A0A8J6AWX3</accession>
<dbReference type="Proteomes" id="UP000717585">
    <property type="component" value="Unassembled WGS sequence"/>
</dbReference>
<proteinExistence type="inferred from homology"/>
<name>A0A8J6AWX3_9EUKA</name>
<dbReference type="AlphaFoldDB" id="A0A8J6AWX3"/>
<dbReference type="GO" id="GO:0055037">
    <property type="term" value="C:recycling endosome"/>
    <property type="evidence" value="ECO:0007669"/>
    <property type="project" value="TreeGrafter"/>
</dbReference>
<comment type="similarity">
    <text evidence="1">Belongs to the DENND6 family.</text>
</comment>
<feature type="domain" description="UDENN" evidence="2">
    <location>
        <begin position="1"/>
        <end position="483"/>
    </location>
</feature>
<keyword evidence="4" id="KW-1185">Reference proteome</keyword>
<protein>
    <submittedName>
        <fullName evidence="3">Stabilization of polarity axis</fullName>
    </submittedName>
</protein>
<gene>
    <name evidence="3" type="ORF">J8273_7712</name>
</gene>
<reference evidence="3" key="1">
    <citation type="submission" date="2021-05" db="EMBL/GenBank/DDBJ databases">
        <title>A free-living protist that lacks canonical eukaryotic 1 DNA replication and segregation systems.</title>
        <authorList>
            <person name="Salas-Leiva D.E."/>
            <person name="Tromer E.C."/>
            <person name="Curtis B.A."/>
            <person name="Jerlstrom-Hultqvist J."/>
            <person name="Kolisko M."/>
            <person name="Yi Z."/>
            <person name="Salas-Leiva J.S."/>
            <person name="Gallot-Lavallee L."/>
            <person name="Kops G.J.P.L."/>
            <person name="Archibald J.M."/>
            <person name="Simpson A.G.B."/>
            <person name="Roger A.J."/>
        </authorList>
    </citation>
    <scope>NUCLEOTIDE SEQUENCE</scope>
    <source>
        <strain evidence="3">BICM</strain>
    </source>
</reference>
<dbReference type="EMBL" id="JAHDYR010000064">
    <property type="protein sequence ID" value="KAG9390363.1"/>
    <property type="molecule type" value="Genomic_DNA"/>
</dbReference>
<sequence>MKFVFSEPLTQGQTVEYVYPETTALSESDRVNLAFLSFPDSNDCIEGDTSFAFVFKRPEGPIKEQSLFGMTFYRQRPDPTNQRGHSQCAIVVLMRHSYVDVTEYITSIVGPTALEHTNVLEIFKETYRSTTTWPAPLPGSVACLPLLGTVGTFALPRPKTQTCGKGKVHASTQMHDLGDAYAEIGHRMVQSPPAAPRPRLRRSRSMSVHGVIPACPIPGAPRPGFSYLYAASDDRSESPMALIEHHLPVCGPQTLITHFGAKVSRVKSQLESLWACFEAVLTGRSILVFGAHPRNVGLTVLGLLTLTDPCPFGGDYRPYLPIYDRDFDKIFTTPPPKATIVGVTNPVCERWLESWDVVIHLATPTKKFKIEINFPTTLAPDSAVIKNANKCRGADDIEAVVRNHFGSLMDEFLTPFDRYFRPPLINTLAGEAFLQDPQPIDSFSEAELLANIGKPKLFSMKRRDWRAMYRAFIDSPSCRKLLEIRADVTPGELRQVYRMARISLNVDTMCAGKDATECYVLTNTLSRLLLRVAKETPDDVTLIQALNTHRRRLAILAEERAEK</sequence>
<organism evidence="3 4">
    <name type="scientific">Carpediemonas membranifera</name>
    <dbReference type="NCBI Taxonomy" id="201153"/>
    <lineage>
        <taxon>Eukaryota</taxon>
        <taxon>Metamonada</taxon>
        <taxon>Carpediemonas-like organisms</taxon>
        <taxon>Carpediemonas</taxon>
    </lineage>
</organism>
<comment type="caution">
    <text evidence="3">The sequence shown here is derived from an EMBL/GenBank/DDBJ whole genome shotgun (WGS) entry which is preliminary data.</text>
</comment>
<dbReference type="PANTHER" id="PTHR13677">
    <property type="entry name" value="LD41638P"/>
    <property type="match status" value="1"/>
</dbReference>
<evidence type="ECO:0000259" key="2">
    <source>
        <dbReference type="PROSITE" id="PS50211"/>
    </source>
</evidence>
<evidence type="ECO:0000313" key="3">
    <source>
        <dbReference type="EMBL" id="KAG9390363.1"/>
    </source>
</evidence>
<dbReference type="OrthoDB" id="10265409at2759"/>
<dbReference type="GO" id="GO:0005085">
    <property type="term" value="F:guanyl-nucleotide exchange factor activity"/>
    <property type="evidence" value="ECO:0007669"/>
    <property type="project" value="InterPro"/>
</dbReference>
<dbReference type="PANTHER" id="PTHR13677:SF0">
    <property type="entry name" value="LD41638P"/>
    <property type="match status" value="1"/>
</dbReference>
<dbReference type="PROSITE" id="PS50211">
    <property type="entry name" value="DENN"/>
    <property type="match status" value="1"/>
</dbReference>
<evidence type="ECO:0000256" key="1">
    <source>
        <dbReference type="ARBA" id="ARBA00007159"/>
    </source>
</evidence>